<gene>
    <name evidence="1" type="ORF">KPZU09_43880</name>
</gene>
<protein>
    <submittedName>
        <fullName evidence="1">Uncharacterized protein</fullName>
    </submittedName>
</protein>
<sequence length="68" mass="7695">MTHIEAADRALIVIGAQHLLAKMRIALFADLQQIKPHLFSQVFLNTLREVRLEDLMGEGIDQLLISVE</sequence>
<name>A0A919HVQ6_KLEPN</name>
<dbReference type="Proteomes" id="UP000655094">
    <property type="component" value="Unassembled WGS sequence"/>
</dbReference>
<comment type="caution">
    <text evidence="1">The sequence shown here is derived from an EMBL/GenBank/DDBJ whole genome shotgun (WGS) entry which is preliminary data.</text>
</comment>
<accession>A0A919HVQ6</accession>
<evidence type="ECO:0000313" key="2">
    <source>
        <dbReference type="Proteomes" id="UP000655094"/>
    </source>
</evidence>
<organism evidence="1 2">
    <name type="scientific">Klebsiella pneumoniae</name>
    <dbReference type="NCBI Taxonomy" id="573"/>
    <lineage>
        <taxon>Bacteria</taxon>
        <taxon>Pseudomonadati</taxon>
        <taxon>Pseudomonadota</taxon>
        <taxon>Gammaproteobacteria</taxon>
        <taxon>Enterobacterales</taxon>
        <taxon>Enterobacteriaceae</taxon>
        <taxon>Klebsiella/Raoultella group</taxon>
        <taxon>Klebsiella</taxon>
        <taxon>Klebsiella pneumoniae complex</taxon>
    </lineage>
</organism>
<evidence type="ECO:0000313" key="1">
    <source>
        <dbReference type="EMBL" id="GHK54652.1"/>
    </source>
</evidence>
<reference evidence="1" key="1">
    <citation type="submission" date="2020-10" db="EMBL/GenBank/DDBJ databases">
        <title>Genome Sequence of ESBL Producing Zambian Clinical Strains.</title>
        <authorList>
            <person name="Shawa M."/>
            <person name="Furuta Y."/>
            <person name="Simbotwe M."/>
            <person name="Mulenga E."/>
            <person name="Mubanga M."/>
            <person name="Mulenga G."/>
            <person name="Kaile C."/>
            <person name="Zorigt T."/>
            <person name="Hang'ombe B."/>
            <person name="Higashi H."/>
        </authorList>
    </citation>
    <scope>NUCLEOTIDE SEQUENCE</scope>
    <source>
        <strain evidence="1">Zam_UTH_09</strain>
    </source>
</reference>
<proteinExistence type="predicted"/>
<dbReference type="AlphaFoldDB" id="A0A919HVQ6"/>
<dbReference type="EMBL" id="BNFF01000001">
    <property type="protein sequence ID" value="GHK54652.1"/>
    <property type="molecule type" value="Genomic_DNA"/>
</dbReference>